<evidence type="ECO:0000256" key="10">
    <source>
        <dbReference type="ARBA" id="ARBA00023004"/>
    </source>
</evidence>
<evidence type="ECO:0000256" key="1">
    <source>
        <dbReference type="ARBA" id="ARBA00001970"/>
    </source>
</evidence>
<evidence type="ECO:0000256" key="6">
    <source>
        <dbReference type="ARBA" id="ARBA00022692"/>
    </source>
</evidence>
<evidence type="ECO:0000256" key="7">
    <source>
        <dbReference type="ARBA" id="ARBA00022723"/>
    </source>
</evidence>
<feature type="transmembrane region" description="Helical" evidence="14">
    <location>
        <begin position="51"/>
        <end position="70"/>
    </location>
</feature>
<feature type="transmembrane region" description="Helical" evidence="14">
    <location>
        <begin position="21"/>
        <end position="39"/>
    </location>
</feature>
<evidence type="ECO:0000256" key="3">
    <source>
        <dbReference type="ARBA" id="ARBA00022448"/>
    </source>
</evidence>
<keyword evidence="5" id="KW-0349">Heme</keyword>
<gene>
    <name evidence="16" type="ORF">V6R86_05620</name>
</gene>
<evidence type="ECO:0000256" key="5">
    <source>
        <dbReference type="ARBA" id="ARBA00022617"/>
    </source>
</evidence>
<dbReference type="InterPro" id="IPR052168">
    <property type="entry name" value="Cytochrome_b561_oxidase"/>
</dbReference>
<protein>
    <submittedName>
        <fullName evidence="16">Cytochrome b/b6 domain-containing protein</fullName>
    </submittedName>
</protein>
<dbReference type="Proteomes" id="UP001382935">
    <property type="component" value="Chromosome"/>
</dbReference>
<evidence type="ECO:0000256" key="14">
    <source>
        <dbReference type="SAM" id="Phobius"/>
    </source>
</evidence>
<dbReference type="PANTHER" id="PTHR30529:SF1">
    <property type="entry name" value="CYTOCHROME B561 HOMOLOG 2"/>
    <property type="match status" value="1"/>
</dbReference>
<dbReference type="InterPro" id="IPR011577">
    <property type="entry name" value="Cyt_b561_bac/Ni-Hgenase"/>
</dbReference>
<dbReference type="Gene3D" id="1.20.950.20">
    <property type="entry name" value="Transmembrane di-heme cytochromes, Chain C"/>
    <property type="match status" value="1"/>
</dbReference>
<organism evidence="16 17">
    <name type="scientific">Sphingomonas kaistensis</name>
    <dbReference type="NCBI Taxonomy" id="298708"/>
    <lineage>
        <taxon>Bacteria</taxon>
        <taxon>Pseudomonadati</taxon>
        <taxon>Pseudomonadota</taxon>
        <taxon>Alphaproteobacteria</taxon>
        <taxon>Sphingomonadales</taxon>
        <taxon>Sphingomonadaceae</taxon>
        <taxon>Sphingomonas</taxon>
    </lineage>
</organism>
<proteinExistence type="inferred from homology"/>
<evidence type="ECO:0000256" key="4">
    <source>
        <dbReference type="ARBA" id="ARBA00022475"/>
    </source>
</evidence>
<evidence type="ECO:0000313" key="16">
    <source>
        <dbReference type="EMBL" id="WWM70171.1"/>
    </source>
</evidence>
<reference evidence="16 17" key="1">
    <citation type="submission" date="2024-02" db="EMBL/GenBank/DDBJ databases">
        <title>Full genome sequence of Sphingomonas kaistensis.</title>
        <authorList>
            <person name="Poletto B.L."/>
            <person name="Silva G."/>
            <person name="Galante D."/>
            <person name="Campos K.R."/>
            <person name="Santos M.B.N."/>
            <person name="Sacchi C.T."/>
        </authorList>
    </citation>
    <scope>NUCLEOTIDE SEQUENCE [LARGE SCALE GENOMIC DNA]</scope>
    <source>
        <strain evidence="16 17">MA4R</strain>
    </source>
</reference>
<name>A0ABZ2G339_9SPHN</name>
<evidence type="ECO:0000313" key="17">
    <source>
        <dbReference type="Proteomes" id="UP001382935"/>
    </source>
</evidence>
<comment type="similarity">
    <text evidence="12">Belongs to the cytochrome b561 family.</text>
</comment>
<feature type="transmembrane region" description="Helical" evidence="14">
    <location>
        <begin position="150"/>
        <end position="167"/>
    </location>
</feature>
<accession>A0ABZ2G339</accession>
<dbReference type="Pfam" id="PF01292">
    <property type="entry name" value="Ni_hydr_CYTB"/>
    <property type="match status" value="1"/>
</dbReference>
<evidence type="ECO:0000256" key="12">
    <source>
        <dbReference type="ARBA" id="ARBA00037975"/>
    </source>
</evidence>
<evidence type="ECO:0000256" key="2">
    <source>
        <dbReference type="ARBA" id="ARBA00004651"/>
    </source>
</evidence>
<keyword evidence="10" id="KW-0408">Iron</keyword>
<evidence type="ECO:0000256" key="11">
    <source>
        <dbReference type="ARBA" id="ARBA00023136"/>
    </source>
</evidence>
<evidence type="ECO:0000256" key="9">
    <source>
        <dbReference type="ARBA" id="ARBA00022989"/>
    </source>
</evidence>
<evidence type="ECO:0000259" key="15">
    <source>
        <dbReference type="Pfam" id="PF01292"/>
    </source>
</evidence>
<evidence type="ECO:0000256" key="13">
    <source>
        <dbReference type="SAM" id="MobiDB-lite"/>
    </source>
</evidence>
<keyword evidence="8" id="KW-0249">Electron transport</keyword>
<sequence>MSNASSAVHQEPVRRYSNVAVALHWITAAAVLFQIWLGLSMGEPPQGGAFNWHKTIGALILLLALARLTYRLINPPPPFPDDLAPWERIAAVWNHRLFYLLLIGLPIGGYLAVSAFSGGKPTMLAGGIMLPTVPGIPKEWGEIFEEVHGAGAWALIVLLVLHVGAAIKHRFVSPRPSSGRMPPLGLPGEQTVVGQGGAAR</sequence>
<keyword evidence="17" id="KW-1185">Reference proteome</keyword>
<keyword evidence="7" id="KW-0479">Metal-binding</keyword>
<keyword evidence="11 14" id="KW-0472">Membrane</keyword>
<keyword evidence="6 14" id="KW-0812">Transmembrane</keyword>
<keyword evidence="9 14" id="KW-1133">Transmembrane helix</keyword>
<dbReference type="EMBL" id="CP145607">
    <property type="protein sequence ID" value="WWM70171.1"/>
    <property type="molecule type" value="Genomic_DNA"/>
</dbReference>
<feature type="transmembrane region" description="Helical" evidence="14">
    <location>
        <begin position="97"/>
        <end position="116"/>
    </location>
</feature>
<dbReference type="RefSeq" id="WP_338502790.1">
    <property type="nucleotide sequence ID" value="NZ_CP145607.1"/>
</dbReference>
<comment type="subcellular location">
    <subcellularLocation>
        <location evidence="2">Cell membrane</location>
        <topology evidence="2">Multi-pass membrane protein</topology>
    </subcellularLocation>
</comment>
<dbReference type="SUPFAM" id="SSF81342">
    <property type="entry name" value="Transmembrane di-heme cytochromes"/>
    <property type="match status" value="1"/>
</dbReference>
<keyword evidence="4" id="KW-1003">Cell membrane</keyword>
<dbReference type="InterPro" id="IPR016174">
    <property type="entry name" value="Di-haem_cyt_TM"/>
</dbReference>
<feature type="domain" description="Cytochrome b561 bacterial/Ni-hydrogenase" evidence="15">
    <location>
        <begin position="15"/>
        <end position="177"/>
    </location>
</feature>
<keyword evidence="3" id="KW-0813">Transport</keyword>
<feature type="region of interest" description="Disordered" evidence="13">
    <location>
        <begin position="174"/>
        <end position="200"/>
    </location>
</feature>
<comment type="cofactor">
    <cofactor evidence="1">
        <name>heme b</name>
        <dbReference type="ChEBI" id="CHEBI:60344"/>
    </cofactor>
</comment>
<dbReference type="PANTHER" id="PTHR30529">
    <property type="entry name" value="CYTOCHROME B561"/>
    <property type="match status" value="1"/>
</dbReference>
<evidence type="ECO:0000256" key="8">
    <source>
        <dbReference type="ARBA" id="ARBA00022982"/>
    </source>
</evidence>